<sequence>KNNNTLPAYGIIGSAEGSARYANSLGSAVGSALDVLRRYTNSLGSAVSSARYTNSFGSAEGSVLVSLDVLRRYTNSLGSASGCFMALYQQPRRKRGKPKKTWIEGRGMAFGFRKTAAAAMIPDDDDDQILLPKEINTCFRRACSASMNNESNKIIFWISHKTK</sequence>
<gene>
    <name evidence="1" type="ORF">L9F63_004621</name>
</gene>
<evidence type="ECO:0000313" key="1">
    <source>
        <dbReference type="EMBL" id="KAJ9579695.1"/>
    </source>
</evidence>
<dbReference type="EMBL" id="JASPKZ010008379">
    <property type="protein sequence ID" value="KAJ9579695.1"/>
    <property type="molecule type" value="Genomic_DNA"/>
</dbReference>
<feature type="non-terminal residue" evidence="1">
    <location>
        <position position="1"/>
    </location>
</feature>
<proteinExistence type="predicted"/>
<organism evidence="1 2">
    <name type="scientific">Diploptera punctata</name>
    <name type="common">Pacific beetle cockroach</name>
    <dbReference type="NCBI Taxonomy" id="6984"/>
    <lineage>
        <taxon>Eukaryota</taxon>
        <taxon>Metazoa</taxon>
        <taxon>Ecdysozoa</taxon>
        <taxon>Arthropoda</taxon>
        <taxon>Hexapoda</taxon>
        <taxon>Insecta</taxon>
        <taxon>Pterygota</taxon>
        <taxon>Neoptera</taxon>
        <taxon>Polyneoptera</taxon>
        <taxon>Dictyoptera</taxon>
        <taxon>Blattodea</taxon>
        <taxon>Blaberoidea</taxon>
        <taxon>Blaberidae</taxon>
        <taxon>Diplopterinae</taxon>
        <taxon>Diploptera</taxon>
    </lineage>
</organism>
<dbReference type="AlphaFoldDB" id="A0AAD7ZFH7"/>
<feature type="non-terminal residue" evidence="1">
    <location>
        <position position="163"/>
    </location>
</feature>
<dbReference type="Proteomes" id="UP001233999">
    <property type="component" value="Unassembled WGS sequence"/>
</dbReference>
<comment type="caution">
    <text evidence="1">The sequence shown here is derived from an EMBL/GenBank/DDBJ whole genome shotgun (WGS) entry which is preliminary data.</text>
</comment>
<accession>A0AAD7ZFH7</accession>
<evidence type="ECO:0000313" key="2">
    <source>
        <dbReference type="Proteomes" id="UP001233999"/>
    </source>
</evidence>
<reference evidence="1" key="1">
    <citation type="journal article" date="2023" name="IScience">
        <title>Live-bearing cockroach genome reveals convergent evolutionary mechanisms linked to viviparity in insects and beyond.</title>
        <authorList>
            <person name="Fouks B."/>
            <person name="Harrison M.C."/>
            <person name="Mikhailova A.A."/>
            <person name="Marchal E."/>
            <person name="English S."/>
            <person name="Carruthers M."/>
            <person name="Jennings E.C."/>
            <person name="Chiamaka E.L."/>
            <person name="Frigard R.A."/>
            <person name="Pippel M."/>
            <person name="Attardo G.M."/>
            <person name="Benoit J.B."/>
            <person name="Bornberg-Bauer E."/>
            <person name="Tobe S.S."/>
        </authorList>
    </citation>
    <scope>NUCLEOTIDE SEQUENCE</scope>
    <source>
        <strain evidence="1">Stay&amp;Tobe</strain>
    </source>
</reference>
<keyword evidence="2" id="KW-1185">Reference proteome</keyword>
<name>A0AAD7ZFH7_DIPPU</name>
<protein>
    <submittedName>
        <fullName evidence="1">Uncharacterized protein</fullName>
    </submittedName>
</protein>
<reference evidence="1" key="2">
    <citation type="submission" date="2023-05" db="EMBL/GenBank/DDBJ databases">
        <authorList>
            <person name="Fouks B."/>
        </authorList>
    </citation>
    <scope>NUCLEOTIDE SEQUENCE</scope>
    <source>
        <strain evidence="1">Stay&amp;Tobe</strain>
        <tissue evidence="1">Testes</tissue>
    </source>
</reference>